<gene>
    <name evidence="2" type="ORF">DPMN_176444</name>
</gene>
<dbReference type="OrthoDB" id="6046730at2759"/>
<organism evidence="2 3">
    <name type="scientific">Dreissena polymorpha</name>
    <name type="common">Zebra mussel</name>
    <name type="synonym">Mytilus polymorpha</name>
    <dbReference type="NCBI Taxonomy" id="45954"/>
    <lineage>
        <taxon>Eukaryota</taxon>
        <taxon>Metazoa</taxon>
        <taxon>Spiralia</taxon>
        <taxon>Lophotrochozoa</taxon>
        <taxon>Mollusca</taxon>
        <taxon>Bivalvia</taxon>
        <taxon>Autobranchia</taxon>
        <taxon>Heteroconchia</taxon>
        <taxon>Euheterodonta</taxon>
        <taxon>Imparidentia</taxon>
        <taxon>Neoheterodontei</taxon>
        <taxon>Myida</taxon>
        <taxon>Dreissenoidea</taxon>
        <taxon>Dreissenidae</taxon>
        <taxon>Dreissena</taxon>
    </lineage>
</organism>
<reference evidence="2" key="2">
    <citation type="submission" date="2020-11" db="EMBL/GenBank/DDBJ databases">
        <authorList>
            <person name="McCartney M.A."/>
            <person name="Auch B."/>
            <person name="Kono T."/>
            <person name="Mallez S."/>
            <person name="Becker A."/>
            <person name="Gohl D.M."/>
            <person name="Silverstein K.A.T."/>
            <person name="Koren S."/>
            <person name="Bechman K.B."/>
            <person name="Herman A."/>
            <person name="Abrahante J.E."/>
            <person name="Garbe J."/>
        </authorList>
    </citation>
    <scope>NUCLEOTIDE SEQUENCE</scope>
    <source>
        <strain evidence="2">Duluth1</strain>
        <tissue evidence="2">Whole animal</tissue>
    </source>
</reference>
<dbReference type="Proteomes" id="UP000828390">
    <property type="component" value="Unassembled WGS sequence"/>
</dbReference>
<dbReference type="AlphaFoldDB" id="A0A9D4E937"/>
<evidence type="ECO:0000313" key="3">
    <source>
        <dbReference type="Proteomes" id="UP000828390"/>
    </source>
</evidence>
<sequence>MSACNDKSSVWRILLLILASLSVYFYLYSNTFDGLRAIRGNSVYKVVEGDLQSVWHNQFGSVSYYLKLLEETDKAQEVLVLNGTNHAALNAPSTTALETTPLILENVDNTLLEMFKFRILSNSTLPLLTLFTSWNANPEKNLVHNLTLINWRLLHPYVIPVVFTNESSVINECNQAGVTALPLSAVAADGIPVLKYMYRDVMNLFNTSFYAFSNGDILFTETLIHTLAQIINSTTEDLSKPILIVGQRTNVENVTLDEGSDWANVTCISKSRGKLFTGWAEDFFITPPSFPWKEVPEVVIGRRAYDNWLVYNSRKVKYNVIDATKTILAVHQTTQAGNFEGHGHSNKDYNHNLLVKIYKSIKYNAGVIECLERFTQYESKQFQVKTRKVHKACNV</sequence>
<name>A0A9D4E937_DREPO</name>
<keyword evidence="1" id="KW-0472">Membrane</keyword>
<protein>
    <submittedName>
        <fullName evidence="2">Uncharacterized protein</fullName>
    </submittedName>
</protein>
<dbReference type="EMBL" id="JAIWYP010000009">
    <property type="protein sequence ID" value="KAH3775048.1"/>
    <property type="molecule type" value="Genomic_DNA"/>
</dbReference>
<accession>A0A9D4E937</accession>
<proteinExistence type="predicted"/>
<keyword evidence="1" id="KW-1133">Transmembrane helix</keyword>
<keyword evidence="3" id="KW-1185">Reference proteome</keyword>
<evidence type="ECO:0000313" key="2">
    <source>
        <dbReference type="EMBL" id="KAH3775048.1"/>
    </source>
</evidence>
<keyword evidence="1" id="KW-0812">Transmembrane</keyword>
<reference evidence="2" key="1">
    <citation type="journal article" date="2019" name="bioRxiv">
        <title>The Genome of the Zebra Mussel, Dreissena polymorpha: A Resource for Invasive Species Research.</title>
        <authorList>
            <person name="McCartney M.A."/>
            <person name="Auch B."/>
            <person name="Kono T."/>
            <person name="Mallez S."/>
            <person name="Zhang Y."/>
            <person name="Obille A."/>
            <person name="Becker A."/>
            <person name="Abrahante J.E."/>
            <person name="Garbe J."/>
            <person name="Badalamenti J.P."/>
            <person name="Herman A."/>
            <person name="Mangelson H."/>
            <person name="Liachko I."/>
            <person name="Sullivan S."/>
            <person name="Sone E.D."/>
            <person name="Koren S."/>
            <person name="Silverstein K.A.T."/>
            <person name="Beckman K.B."/>
            <person name="Gohl D.M."/>
        </authorList>
    </citation>
    <scope>NUCLEOTIDE SEQUENCE</scope>
    <source>
        <strain evidence="2">Duluth1</strain>
        <tissue evidence="2">Whole animal</tissue>
    </source>
</reference>
<feature type="transmembrane region" description="Helical" evidence="1">
    <location>
        <begin position="9"/>
        <end position="28"/>
    </location>
</feature>
<evidence type="ECO:0000256" key="1">
    <source>
        <dbReference type="SAM" id="Phobius"/>
    </source>
</evidence>
<comment type="caution">
    <text evidence="2">The sequence shown here is derived from an EMBL/GenBank/DDBJ whole genome shotgun (WGS) entry which is preliminary data.</text>
</comment>